<protein>
    <submittedName>
        <fullName evidence="9">Sugar ABC transporter permease</fullName>
    </submittedName>
</protein>
<dbReference type="Pfam" id="PF00528">
    <property type="entry name" value="BPD_transp_1"/>
    <property type="match status" value="1"/>
</dbReference>
<evidence type="ECO:0000256" key="6">
    <source>
        <dbReference type="ARBA" id="ARBA00023136"/>
    </source>
</evidence>
<dbReference type="OrthoDB" id="9785836at2"/>
<keyword evidence="3" id="KW-1003">Cell membrane</keyword>
<dbReference type="PROSITE" id="PS50928">
    <property type="entry name" value="ABC_TM1"/>
    <property type="match status" value="1"/>
</dbReference>
<gene>
    <name evidence="9" type="ORF">EYB31_11255</name>
</gene>
<evidence type="ECO:0000256" key="5">
    <source>
        <dbReference type="ARBA" id="ARBA00022989"/>
    </source>
</evidence>
<keyword evidence="6 7" id="KW-0472">Membrane</keyword>
<keyword evidence="4 7" id="KW-0812">Transmembrane</keyword>
<keyword evidence="10" id="KW-1185">Reference proteome</keyword>
<dbReference type="EMBL" id="SIRE01000007">
    <property type="protein sequence ID" value="TBL79479.1"/>
    <property type="molecule type" value="Genomic_DNA"/>
</dbReference>
<feature type="domain" description="ABC transmembrane type-1" evidence="8">
    <location>
        <begin position="83"/>
        <end position="298"/>
    </location>
</feature>
<comment type="subcellular location">
    <subcellularLocation>
        <location evidence="1 7">Cell membrane</location>
        <topology evidence="1 7">Multi-pass membrane protein</topology>
    </subcellularLocation>
</comment>
<dbReference type="PANTHER" id="PTHR43227:SF11">
    <property type="entry name" value="BLL4140 PROTEIN"/>
    <property type="match status" value="1"/>
</dbReference>
<dbReference type="Gene3D" id="1.10.3720.10">
    <property type="entry name" value="MetI-like"/>
    <property type="match status" value="1"/>
</dbReference>
<keyword evidence="2 7" id="KW-0813">Transport</keyword>
<dbReference type="Proteomes" id="UP000293142">
    <property type="component" value="Unassembled WGS sequence"/>
</dbReference>
<feature type="transmembrane region" description="Helical" evidence="7">
    <location>
        <begin position="218"/>
        <end position="241"/>
    </location>
</feature>
<proteinExistence type="inferred from homology"/>
<dbReference type="InterPro" id="IPR000515">
    <property type="entry name" value="MetI-like"/>
</dbReference>
<feature type="transmembrane region" description="Helical" evidence="7">
    <location>
        <begin position="277"/>
        <end position="298"/>
    </location>
</feature>
<accession>A0A4Q9DRR6</accession>
<evidence type="ECO:0000313" key="10">
    <source>
        <dbReference type="Proteomes" id="UP000293142"/>
    </source>
</evidence>
<dbReference type="InterPro" id="IPR050809">
    <property type="entry name" value="UgpAE/MalFG_permease"/>
</dbReference>
<name>A0A4Q9DRR6_9BACL</name>
<evidence type="ECO:0000256" key="3">
    <source>
        <dbReference type="ARBA" id="ARBA00022475"/>
    </source>
</evidence>
<keyword evidence="5 7" id="KW-1133">Transmembrane helix</keyword>
<dbReference type="RefSeq" id="WP_131013424.1">
    <property type="nucleotide sequence ID" value="NZ_SIRE01000007.1"/>
</dbReference>
<sequence>MTSGSGRGVSKAVIPRSISKNWDLYLLVLPVVLYFLLIKYLPMYGIQIAFKDFSVAKGIWGSQWVGFKHFIRFFNNYQFWTLIRNTVGISLYQIAVAFPMPILFALLINEVRSKRFKKTVQSITFMPYFLSTVVLVGIVMAFLAPSTGLVNHVISYFGGEPVYFMTEPGMFKSIYVFSDIWQTMGFSSVLYIAVLAGVDAHLYEAAIIDGASKFQRMIHIAVPCLIPTAIIMLIFQFGSIMDIGFEKIFLMQNELNRTSSSVISTYVYEIGLLGSQYSFSAAVGLFNSVINFVLIIIVNQVAKRVSGISLW</sequence>
<feature type="transmembrane region" description="Helical" evidence="7">
    <location>
        <begin position="174"/>
        <end position="198"/>
    </location>
</feature>
<dbReference type="SUPFAM" id="SSF161098">
    <property type="entry name" value="MetI-like"/>
    <property type="match status" value="1"/>
</dbReference>
<evidence type="ECO:0000256" key="2">
    <source>
        <dbReference type="ARBA" id="ARBA00022448"/>
    </source>
</evidence>
<organism evidence="9 10">
    <name type="scientific">Paenibacillus thalictri</name>
    <dbReference type="NCBI Taxonomy" id="2527873"/>
    <lineage>
        <taxon>Bacteria</taxon>
        <taxon>Bacillati</taxon>
        <taxon>Bacillota</taxon>
        <taxon>Bacilli</taxon>
        <taxon>Bacillales</taxon>
        <taxon>Paenibacillaceae</taxon>
        <taxon>Paenibacillus</taxon>
    </lineage>
</organism>
<dbReference type="AlphaFoldDB" id="A0A4Q9DRR6"/>
<comment type="caution">
    <text evidence="9">The sequence shown here is derived from an EMBL/GenBank/DDBJ whole genome shotgun (WGS) entry which is preliminary data.</text>
</comment>
<dbReference type="GO" id="GO:0005886">
    <property type="term" value="C:plasma membrane"/>
    <property type="evidence" value="ECO:0007669"/>
    <property type="project" value="UniProtKB-SubCell"/>
</dbReference>
<comment type="similarity">
    <text evidence="7">Belongs to the binding-protein-dependent transport system permease family.</text>
</comment>
<feature type="transmembrane region" description="Helical" evidence="7">
    <location>
        <begin position="24"/>
        <end position="41"/>
    </location>
</feature>
<reference evidence="9 10" key="1">
    <citation type="submission" date="2019-02" db="EMBL/GenBank/DDBJ databases">
        <title>Paenibacillus sp. nov., isolated from surface-sterilized tissue of Thalictrum simplex L.</title>
        <authorList>
            <person name="Tuo L."/>
        </authorList>
    </citation>
    <scope>NUCLEOTIDE SEQUENCE [LARGE SCALE GENOMIC DNA]</scope>
    <source>
        <strain evidence="9 10">N2SHLJ1</strain>
    </source>
</reference>
<evidence type="ECO:0000259" key="8">
    <source>
        <dbReference type="PROSITE" id="PS50928"/>
    </source>
</evidence>
<evidence type="ECO:0000256" key="1">
    <source>
        <dbReference type="ARBA" id="ARBA00004651"/>
    </source>
</evidence>
<dbReference type="InterPro" id="IPR035906">
    <property type="entry name" value="MetI-like_sf"/>
</dbReference>
<dbReference type="GO" id="GO:0055085">
    <property type="term" value="P:transmembrane transport"/>
    <property type="evidence" value="ECO:0007669"/>
    <property type="project" value="InterPro"/>
</dbReference>
<evidence type="ECO:0000313" key="9">
    <source>
        <dbReference type="EMBL" id="TBL79479.1"/>
    </source>
</evidence>
<dbReference type="CDD" id="cd06261">
    <property type="entry name" value="TM_PBP2"/>
    <property type="match status" value="1"/>
</dbReference>
<feature type="transmembrane region" description="Helical" evidence="7">
    <location>
        <begin position="128"/>
        <end position="154"/>
    </location>
</feature>
<dbReference type="PANTHER" id="PTHR43227">
    <property type="entry name" value="BLL4140 PROTEIN"/>
    <property type="match status" value="1"/>
</dbReference>
<feature type="transmembrane region" description="Helical" evidence="7">
    <location>
        <begin position="89"/>
        <end position="108"/>
    </location>
</feature>
<evidence type="ECO:0000256" key="4">
    <source>
        <dbReference type="ARBA" id="ARBA00022692"/>
    </source>
</evidence>
<evidence type="ECO:0000256" key="7">
    <source>
        <dbReference type="RuleBase" id="RU363032"/>
    </source>
</evidence>